<feature type="compositionally biased region" description="Basic and acidic residues" evidence="1">
    <location>
        <begin position="1"/>
        <end position="18"/>
    </location>
</feature>
<organism evidence="3 4">
    <name type="scientific">Streptomyces capillispiralis</name>
    <dbReference type="NCBI Taxonomy" id="68182"/>
    <lineage>
        <taxon>Bacteria</taxon>
        <taxon>Bacillati</taxon>
        <taxon>Actinomycetota</taxon>
        <taxon>Actinomycetes</taxon>
        <taxon>Kitasatosporales</taxon>
        <taxon>Streptomycetaceae</taxon>
        <taxon>Streptomyces</taxon>
    </lineage>
</organism>
<gene>
    <name evidence="3" type="ORF">FHX78_114474</name>
</gene>
<name>A0A561TJX2_9ACTN</name>
<accession>A0A561TJX2</accession>
<keyword evidence="4" id="KW-1185">Reference proteome</keyword>
<reference evidence="3 4" key="1">
    <citation type="submission" date="2019-06" db="EMBL/GenBank/DDBJ databases">
        <title>Sequencing the genomes of 1000 actinobacteria strains.</title>
        <authorList>
            <person name="Klenk H.-P."/>
        </authorList>
    </citation>
    <scope>NUCLEOTIDE SEQUENCE [LARGE SCALE GENOMIC DNA]</scope>
    <source>
        <strain evidence="3 4">DSM 41695</strain>
    </source>
</reference>
<feature type="transmembrane region" description="Helical" evidence="2">
    <location>
        <begin position="211"/>
        <end position="234"/>
    </location>
</feature>
<evidence type="ECO:0000256" key="1">
    <source>
        <dbReference type="SAM" id="MobiDB-lite"/>
    </source>
</evidence>
<dbReference type="OrthoDB" id="4337793at2"/>
<dbReference type="Proteomes" id="UP000316603">
    <property type="component" value="Unassembled WGS sequence"/>
</dbReference>
<comment type="caution">
    <text evidence="3">The sequence shown here is derived from an EMBL/GenBank/DDBJ whole genome shotgun (WGS) entry which is preliminary data.</text>
</comment>
<dbReference type="RefSeq" id="WP_145869231.1">
    <property type="nucleotide sequence ID" value="NZ_BNCE01000007.1"/>
</dbReference>
<feature type="compositionally biased region" description="Low complexity" evidence="1">
    <location>
        <begin position="170"/>
        <end position="195"/>
    </location>
</feature>
<dbReference type="EMBL" id="VIWV01000001">
    <property type="protein sequence ID" value="TWF87465.1"/>
    <property type="molecule type" value="Genomic_DNA"/>
</dbReference>
<sequence>MTAHDKARDPRDPRDPEPARNGTPYTDPEYTDPEYTDPEYTGPEYTDREYADPEFEGSEFDGPEYGGMDALMAALLDGPLPAPARQDTAFMAARSAAVADLAVLREQLTLIGDALAAPAAGPVAAGTEDDAPAGREEAAPPGQRPPGQRPPGQRPEPDAGPGQTEGPRPSAAALPEAGTGAPPAPRAPLRAVPSASGGGSRTPRRPRRRPLTVALGALAAAAAVTVVVGMGWLVTQPGGASEASADKGVAADSPAEGGVAFGSPRYLACARLVAEGTVLAVDPVPGTTELERVTLDASRVYKGEGDSEIVFRRYTVGVTPLHRGDRVLIGFPARGGHPDTVITGAADIAAERARIIASLPESRTLTCG</sequence>
<keyword evidence="2" id="KW-1133">Transmembrane helix</keyword>
<feature type="region of interest" description="Disordered" evidence="1">
    <location>
        <begin position="1"/>
        <end position="66"/>
    </location>
</feature>
<keyword evidence="2" id="KW-0812">Transmembrane</keyword>
<feature type="region of interest" description="Disordered" evidence="1">
    <location>
        <begin position="120"/>
        <end position="208"/>
    </location>
</feature>
<keyword evidence="2" id="KW-0472">Membrane</keyword>
<dbReference type="AlphaFoldDB" id="A0A561TJX2"/>
<feature type="compositionally biased region" description="Acidic residues" evidence="1">
    <location>
        <begin position="52"/>
        <end position="62"/>
    </location>
</feature>
<protein>
    <submittedName>
        <fullName evidence="3">Uncharacterized protein</fullName>
    </submittedName>
</protein>
<evidence type="ECO:0000313" key="3">
    <source>
        <dbReference type="EMBL" id="TWF87465.1"/>
    </source>
</evidence>
<evidence type="ECO:0000313" key="4">
    <source>
        <dbReference type="Proteomes" id="UP000316603"/>
    </source>
</evidence>
<evidence type="ECO:0000256" key="2">
    <source>
        <dbReference type="SAM" id="Phobius"/>
    </source>
</evidence>
<feature type="compositionally biased region" description="Pro residues" evidence="1">
    <location>
        <begin position="142"/>
        <end position="154"/>
    </location>
</feature>
<proteinExistence type="predicted"/>